<name>A0A6P1M7X2_9BACT</name>
<comment type="similarity">
    <text evidence="9 12 13">Belongs to the peroxidase family. Peroxidase/catalase subfamily.</text>
</comment>
<keyword evidence="2 12" id="KW-0349">Heme</keyword>
<dbReference type="PROSITE" id="PS00435">
    <property type="entry name" value="PEROXIDASE_1"/>
    <property type="match status" value="1"/>
</dbReference>
<dbReference type="InterPro" id="IPR019793">
    <property type="entry name" value="Peroxidases_heam-ligand_BS"/>
</dbReference>
<dbReference type="PANTHER" id="PTHR30555">
    <property type="entry name" value="HYDROPEROXIDASE I, BIFUNCTIONAL CATALASE-PEROXIDASE"/>
    <property type="match status" value="1"/>
</dbReference>
<comment type="subunit">
    <text evidence="12">Homodimer or homotetramer.</text>
</comment>
<dbReference type="KEGG" id="taer:GT409_01960"/>
<evidence type="ECO:0000256" key="14">
    <source>
        <dbReference type="SAM" id="MobiDB-lite"/>
    </source>
</evidence>
<keyword evidence="3 12" id="KW-0479">Metal-binding</keyword>
<evidence type="ECO:0000259" key="15">
    <source>
        <dbReference type="PROSITE" id="PS50873"/>
    </source>
</evidence>
<dbReference type="FunFam" id="1.10.520.10:FF:000002">
    <property type="entry name" value="Catalase-peroxidase"/>
    <property type="match status" value="1"/>
</dbReference>
<dbReference type="SUPFAM" id="SSF48113">
    <property type="entry name" value="Heme-dependent peroxidases"/>
    <property type="match status" value="2"/>
</dbReference>
<evidence type="ECO:0000313" key="17">
    <source>
        <dbReference type="Proteomes" id="UP000464954"/>
    </source>
</evidence>
<evidence type="ECO:0000256" key="13">
    <source>
        <dbReference type="RuleBase" id="RU003451"/>
    </source>
</evidence>
<comment type="catalytic activity">
    <reaction evidence="8 12 13">
        <text>H2O2 + AH2 = A + 2 H2O</text>
        <dbReference type="Rhea" id="RHEA:30275"/>
        <dbReference type="ChEBI" id="CHEBI:13193"/>
        <dbReference type="ChEBI" id="CHEBI:15377"/>
        <dbReference type="ChEBI" id="CHEBI:16240"/>
        <dbReference type="ChEBI" id="CHEBI:17499"/>
        <dbReference type="EC" id="1.11.1.21"/>
    </reaction>
</comment>
<dbReference type="RefSeq" id="WP_160626424.1">
    <property type="nucleotide sequence ID" value="NZ_CP047593.1"/>
</dbReference>
<evidence type="ECO:0000256" key="5">
    <source>
        <dbReference type="ARBA" id="ARBA00023004"/>
    </source>
</evidence>
<comment type="caution">
    <text evidence="12">Lacks conserved residue(s) required for the propagation of feature annotation.</text>
</comment>
<evidence type="ECO:0000256" key="9">
    <source>
        <dbReference type="ARBA" id="ARBA00060838"/>
    </source>
</evidence>
<feature type="site" description="Transition state stabilizer" evidence="12">
    <location>
        <position position="94"/>
    </location>
</feature>
<dbReference type="InterPro" id="IPR010255">
    <property type="entry name" value="Haem_peroxidase_sf"/>
</dbReference>
<feature type="domain" description="Plant heme peroxidase family profile" evidence="15">
    <location>
        <begin position="475"/>
        <end position="730"/>
    </location>
</feature>
<dbReference type="PROSITE" id="PS50873">
    <property type="entry name" value="PEROXIDASE_4"/>
    <property type="match status" value="2"/>
</dbReference>
<dbReference type="HAMAP" id="MF_01961">
    <property type="entry name" value="Catal_peroxid"/>
    <property type="match status" value="1"/>
</dbReference>
<sequence length="730" mass="81242">MSRESKCPVTGNVGKRPDMNSAKSNKDWWPNQLNLKILHQNPPALNPLDEDFNYAEEFKKLNLKAVKKDLKKLMTDSQEWWPADFGNYGPLFIRMAWHSAGTYRTGDGRGGGGTGNQRLAPLNSWPDNCNLDKARRLIWPIKQKYGDRISWADLIILTGNVALETMGFKTFGFGGGREDIWEPEEDVYWGSEKEWLADDNRDLDPKKKDNPLAAVQMGLIYVNPEGPGGNPDPVLAAKDIRNSFARMAMNDEETVALIAGGHTFGKTHGAGPATHVGPEPEAAPLEQQGLGWKSSFKTGKGGDTITDGEEVTWTQAPTQWSNYFFDNLFNYEWELTKSPAGAYQWVAKDAPEDVPDAHNPKKKHRPTMLTTDLSLRFDPEYEKISRRFHENPDEFADAFARAWFKLTHRDMGPKSRYLGPEVPKEDLIWQDPIPAVDHKLINSADIKDLKAKILKSGLSISDLVSTAWASASTFRGSDKRGGANGARIRLAPQKDWPVNQPKRLARVLKTLEGIQKAFNKAHNKKKVSLADLIVLGGCAAVEEAAAKAGHKVKVPFTPGRMDASAKQTDTESFTVLESMADGFRNYLPQKYAVSAGALLIDKAQLLTLTAPEMTVLIGGLRVLNANFKKSKNGVFTKQKETLSNDFFVNLLDMGTEWKPSAKDEDVYEGFDRKTGKLKWTGSQVDLIFGANSQLRAIAEVYGSATSQKKFVKDFVSAWSKVMNLDRFDLA</sequence>
<dbReference type="FunFam" id="1.10.420.10:FF:000002">
    <property type="entry name" value="Catalase-peroxidase"/>
    <property type="match status" value="1"/>
</dbReference>
<dbReference type="PANTHER" id="PTHR30555:SF0">
    <property type="entry name" value="CATALASE-PEROXIDASE"/>
    <property type="match status" value="1"/>
</dbReference>
<dbReference type="Gene3D" id="1.10.520.10">
    <property type="match status" value="2"/>
</dbReference>
<evidence type="ECO:0000256" key="10">
    <source>
        <dbReference type="ARBA" id="ARBA00067012"/>
    </source>
</evidence>
<feature type="region of interest" description="Disordered" evidence="14">
    <location>
        <begin position="1"/>
        <end position="24"/>
    </location>
</feature>
<keyword evidence="6 12" id="KW-0376">Hydrogen peroxide</keyword>
<dbReference type="GO" id="GO:0042744">
    <property type="term" value="P:hydrogen peroxide catabolic process"/>
    <property type="evidence" value="ECO:0007669"/>
    <property type="project" value="UniProtKB-KW"/>
</dbReference>
<dbReference type="EC" id="1.11.1.21" evidence="10 12"/>
<dbReference type="InterPro" id="IPR019794">
    <property type="entry name" value="Peroxidases_AS"/>
</dbReference>
<evidence type="ECO:0000256" key="3">
    <source>
        <dbReference type="ARBA" id="ARBA00022723"/>
    </source>
</evidence>
<dbReference type="PROSITE" id="PS00436">
    <property type="entry name" value="PEROXIDASE_2"/>
    <property type="match status" value="1"/>
</dbReference>
<keyword evidence="17" id="KW-1185">Reference proteome</keyword>
<dbReference type="CDD" id="cd08200">
    <property type="entry name" value="catalase_peroxidase_2"/>
    <property type="match status" value="1"/>
</dbReference>
<feature type="active site" description="Proton acceptor" evidence="12">
    <location>
        <position position="98"/>
    </location>
</feature>
<comment type="cofactor">
    <cofactor evidence="12">
        <name>heme b</name>
        <dbReference type="ChEBI" id="CHEBI:60344"/>
    </cofactor>
    <text evidence="12">Binds 1 heme b (iron(II)-protoporphyrin IX) group per dimer.</text>
</comment>
<evidence type="ECO:0000256" key="6">
    <source>
        <dbReference type="ARBA" id="ARBA00023324"/>
    </source>
</evidence>
<feature type="domain" description="Plant heme peroxidase family profile" evidence="15">
    <location>
        <begin position="149"/>
        <end position="419"/>
    </location>
</feature>
<protein>
    <recommendedName>
        <fullName evidence="11 12">Catalase-peroxidase</fullName>
        <shortName evidence="12">CP</shortName>
        <ecNumber evidence="10 12">1.11.1.21</ecNumber>
    </recommendedName>
    <alternativeName>
        <fullName evidence="12">Peroxidase/catalase</fullName>
    </alternativeName>
</protein>
<dbReference type="PRINTS" id="PR00460">
    <property type="entry name" value="BPEROXIDASE"/>
</dbReference>
<dbReference type="GO" id="GO:0004096">
    <property type="term" value="F:catalase activity"/>
    <property type="evidence" value="ECO:0007669"/>
    <property type="project" value="UniProtKB-UniRule"/>
</dbReference>
<feature type="cross-link" description="Tryptophyl-tyrosyl-methioninium (Tyr-Met) (with Trp-97)" evidence="12">
    <location>
        <begin position="221"/>
        <end position="247"/>
    </location>
</feature>
<accession>A0A6P1M7X2</accession>
<dbReference type="FunFam" id="1.10.420.10:FF:000004">
    <property type="entry name" value="Catalase-peroxidase"/>
    <property type="match status" value="1"/>
</dbReference>
<reference evidence="16 17" key="1">
    <citation type="submission" date="2020-01" db="EMBL/GenBank/DDBJ databases">
        <title>Ponticoccus aerotolerans gen. nov., sp. nov., an anaerobic bacterium and proposal of Ponticoccusceae fam. nov., Ponticoccusles ord. nov. and Ponticoccuse classis nov. in the phylum Kiritimatiellaeota.</title>
        <authorList>
            <person name="Zhou L.Y."/>
            <person name="Du Z.J."/>
        </authorList>
    </citation>
    <scope>NUCLEOTIDE SEQUENCE [LARGE SCALE GENOMIC DNA]</scope>
    <source>
        <strain evidence="16 17">S-5007</strain>
    </source>
</reference>
<dbReference type="GO" id="GO:0070301">
    <property type="term" value="P:cellular response to hydrogen peroxide"/>
    <property type="evidence" value="ECO:0007669"/>
    <property type="project" value="TreeGrafter"/>
</dbReference>
<dbReference type="GO" id="GO:0020037">
    <property type="term" value="F:heme binding"/>
    <property type="evidence" value="ECO:0007669"/>
    <property type="project" value="InterPro"/>
</dbReference>
<dbReference type="GO" id="GO:0005829">
    <property type="term" value="C:cytosol"/>
    <property type="evidence" value="ECO:0007669"/>
    <property type="project" value="UniProtKB-ARBA"/>
</dbReference>
<evidence type="ECO:0000256" key="8">
    <source>
        <dbReference type="ARBA" id="ARBA00051651"/>
    </source>
</evidence>
<evidence type="ECO:0000313" key="16">
    <source>
        <dbReference type="EMBL" id="QHI68268.1"/>
    </source>
</evidence>
<keyword evidence="5 12" id="KW-0408">Iron</keyword>
<evidence type="ECO:0000256" key="2">
    <source>
        <dbReference type="ARBA" id="ARBA00022617"/>
    </source>
</evidence>
<dbReference type="GO" id="GO:0046872">
    <property type="term" value="F:metal ion binding"/>
    <property type="evidence" value="ECO:0007669"/>
    <property type="project" value="UniProtKB-KW"/>
</dbReference>
<dbReference type="Pfam" id="PF00141">
    <property type="entry name" value="peroxidase"/>
    <property type="match status" value="2"/>
</dbReference>
<evidence type="ECO:0000256" key="1">
    <source>
        <dbReference type="ARBA" id="ARBA00022559"/>
    </source>
</evidence>
<organism evidence="16 17">
    <name type="scientific">Tichowtungia aerotolerans</name>
    <dbReference type="NCBI Taxonomy" id="2697043"/>
    <lineage>
        <taxon>Bacteria</taxon>
        <taxon>Pseudomonadati</taxon>
        <taxon>Kiritimatiellota</taxon>
        <taxon>Tichowtungiia</taxon>
        <taxon>Tichowtungiales</taxon>
        <taxon>Tichowtungiaceae</taxon>
        <taxon>Tichowtungia</taxon>
    </lineage>
</organism>
<dbReference type="PRINTS" id="PR00458">
    <property type="entry name" value="PEROXIDASE"/>
</dbReference>
<dbReference type="InterPro" id="IPR000763">
    <property type="entry name" value="Catalase_peroxidase"/>
</dbReference>
<evidence type="ECO:0000256" key="11">
    <source>
        <dbReference type="ARBA" id="ARBA00074141"/>
    </source>
</evidence>
<evidence type="ECO:0000256" key="12">
    <source>
        <dbReference type="HAMAP-Rule" id="MF_01961"/>
    </source>
</evidence>
<keyword evidence="1 12" id="KW-0575">Peroxidase</keyword>
<keyword evidence="4 12" id="KW-0560">Oxidoreductase</keyword>
<dbReference type="Proteomes" id="UP000464954">
    <property type="component" value="Chromosome"/>
</dbReference>
<dbReference type="Gene3D" id="1.10.420.10">
    <property type="entry name" value="Peroxidase, domain 2"/>
    <property type="match status" value="2"/>
</dbReference>
<gene>
    <name evidence="12 16" type="primary">katG</name>
    <name evidence="16" type="ORF">GT409_01960</name>
</gene>
<comment type="catalytic activity">
    <reaction evidence="7 12 13">
        <text>2 H2O2 = O2 + 2 H2O</text>
        <dbReference type="Rhea" id="RHEA:20309"/>
        <dbReference type="ChEBI" id="CHEBI:15377"/>
        <dbReference type="ChEBI" id="CHEBI:15379"/>
        <dbReference type="ChEBI" id="CHEBI:16240"/>
        <dbReference type="EC" id="1.11.1.21"/>
    </reaction>
</comment>
<dbReference type="InterPro" id="IPR002016">
    <property type="entry name" value="Haem_peroxidase"/>
</dbReference>
<feature type="binding site" description="axial binding residue" evidence="12">
    <location>
        <position position="262"/>
    </location>
    <ligand>
        <name>heme b</name>
        <dbReference type="ChEBI" id="CHEBI:60344"/>
    </ligand>
    <ligandPart>
        <name>Fe</name>
        <dbReference type="ChEBI" id="CHEBI:18248"/>
    </ligandPart>
</feature>
<evidence type="ECO:0000256" key="7">
    <source>
        <dbReference type="ARBA" id="ARBA00049145"/>
    </source>
</evidence>
<dbReference type="CDD" id="cd00649">
    <property type="entry name" value="catalase_peroxidase_1"/>
    <property type="match status" value="1"/>
</dbReference>
<comment type="function">
    <text evidence="12">Bifunctional enzyme with both catalase and broad-spectrum peroxidase activity.</text>
</comment>
<proteinExistence type="inferred from homology"/>
<dbReference type="NCBIfam" id="NF011635">
    <property type="entry name" value="PRK15061.1"/>
    <property type="match status" value="1"/>
</dbReference>
<evidence type="ECO:0000256" key="4">
    <source>
        <dbReference type="ARBA" id="ARBA00023002"/>
    </source>
</evidence>
<comment type="PTM">
    <text evidence="12">Formation of the three residue Trp-Tyr-Met cross-link is important for the catalase, but not the peroxidase activity of the enzyme.</text>
</comment>
<dbReference type="AlphaFoldDB" id="A0A6P1M7X2"/>
<dbReference type="NCBIfam" id="TIGR00198">
    <property type="entry name" value="cat_per_HPI"/>
    <property type="match status" value="1"/>
</dbReference>
<dbReference type="EMBL" id="CP047593">
    <property type="protein sequence ID" value="QHI68268.1"/>
    <property type="molecule type" value="Genomic_DNA"/>
</dbReference>